<evidence type="ECO:0000256" key="2">
    <source>
        <dbReference type="ARBA" id="ARBA00022737"/>
    </source>
</evidence>
<evidence type="ECO:0000259" key="6">
    <source>
        <dbReference type="PROSITE" id="PS50222"/>
    </source>
</evidence>
<dbReference type="Gene3D" id="1.10.238.10">
    <property type="entry name" value="EF-hand"/>
    <property type="match status" value="2"/>
</dbReference>
<keyword evidence="1" id="KW-0479">Metal-binding</keyword>
<organism evidence="7">
    <name type="scientific">Timema californicum</name>
    <name type="common">California timema</name>
    <name type="synonym">Walking stick</name>
    <dbReference type="NCBI Taxonomy" id="61474"/>
    <lineage>
        <taxon>Eukaryota</taxon>
        <taxon>Metazoa</taxon>
        <taxon>Ecdysozoa</taxon>
        <taxon>Arthropoda</taxon>
        <taxon>Hexapoda</taxon>
        <taxon>Insecta</taxon>
        <taxon>Pterygota</taxon>
        <taxon>Neoptera</taxon>
        <taxon>Polyneoptera</taxon>
        <taxon>Phasmatodea</taxon>
        <taxon>Timematodea</taxon>
        <taxon>Timematoidea</taxon>
        <taxon>Timematidae</taxon>
        <taxon>Timema</taxon>
    </lineage>
</organism>
<dbReference type="GO" id="GO:0005509">
    <property type="term" value="F:calcium ion binding"/>
    <property type="evidence" value="ECO:0007669"/>
    <property type="project" value="InterPro"/>
</dbReference>
<keyword evidence="2" id="KW-0677">Repeat</keyword>
<dbReference type="Pfam" id="PF13499">
    <property type="entry name" value="EF-hand_7"/>
    <property type="match status" value="1"/>
</dbReference>
<dbReference type="PANTHER" id="PTHR45791">
    <property type="entry name" value="CALCIUM AND INTEGRIN BINDING FAMILY MEMBER 2"/>
    <property type="match status" value="1"/>
</dbReference>
<name>A0A7R9P8A1_TIMCA</name>
<protein>
    <submittedName>
        <fullName evidence="7">(California timema) hypothetical protein</fullName>
    </submittedName>
</protein>
<dbReference type="InterPro" id="IPR051433">
    <property type="entry name" value="CIBP"/>
</dbReference>
<dbReference type="InterPro" id="IPR002048">
    <property type="entry name" value="EF_hand_dom"/>
</dbReference>
<dbReference type="SMART" id="SM00054">
    <property type="entry name" value="EFh"/>
    <property type="match status" value="3"/>
</dbReference>
<dbReference type="EMBL" id="OE181851">
    <property type="protein sequence ID" value="CAD7573802.1"/>
    <property type="molecule type" value="Genomic_DNA"/>
</dbReference>
<sequence length="384" mass="43014">MEGERKMPLVYQTEIRTLNSSVRDRLDLHETSAAVNYTTGVGRDSINPNHAAIMLTPPVRKEVSLEDGEGLSGVGVVHTSWSVGHACWLRFFSVRASAVRTGPALEDTSLEKRYKPETSSSTTSRRHHHQLQAGDIIINYKAGDSIINYKPETSSSTTSWRHHHQLQAGDIINYKPETSSSTTSRRHHHQLQAGDIIINYKPTETLESDVLTKALASPKRSQLDLSYFTKKEVLYAHQKFKALAPEKIGHNKNAKLPLPKVLAYPELKVNPFGDRICRIFSSSHDGDCTFEDFLDMMSVFSDAAPKAVKAEHAFRIFDFDGDDMLGVTDLRQVVDRLTGPQRLAEQDMQHLIQNILDEADLDDDGALSFAEFEHIISKSSDFAK</sequence>
<dbReference type="PANTHER" id="PTHR45791:SF1">
    <property type="entry name" value="CALCIUM AND INTEGRIN BINDING FAMILY MEMBER 1"/>
    <property type="match status" value="1"/>
</dbReference>
<dbReference type="PROSITE" id="PS00018">
    <property type="entry name" value="EF_HAND_1"/>
    <property type="match status" value="2"/>
</dbReference>
<evidence type="ECO:0000256" key="5">
    <source>
        <dbReference type="SAM" id="MobiDB-lite"/>
    </source>
</evidence>
<accession>A0A7R9P8A1</accession>
<dbReference type="InterPro" id="IPR018247">
    <property type="entry name" value="EF_Hand_1_Ca_BS"/>
</dbReference>
<keyword evidence="3" id="KW-0106">Calcium</keyword>
<reference evidence="7" key="1">
    <citation type="submission" date="2020-11" db="EMBL/GenBank/DDBJ databases">
        <authorList>
            <person name="Tran Van P."/>
        </authorList>
    </citation>
    <scope>NUCLEOTIDE SEQUENCE</scope>
</reference>
<evidence type="ECO:0000256" key="4">
    <source>
        <dbReference type="ARBA" id="ARBA00022842"/>
    </source>
</evidence>
<dbReference type="FunFam" id="1.10.238.10:FF:000035">
    <property type="entry name" value="Calcium and integrin-binding family member 2"/>
    <property type="match status" value="1"/>
</dbReference>
<feature type="domain" description="EF-hand" evidence="6">
    <location>
        <begin position="305"/>
        <end position="340"/>
    </location>
</feature>
<dbReference type="AlphaFoldDB" id="A0A7R9P8A1"/>
<feature type="region of interest" description="Disordered" evidence="5">
    <location>
        <begin position="109"/>
        <end position="128"/>
    </location>
</feature>
<evidence type="ECO:0000256" key="3">
    <source>
        <dbReference type="ARBA" id="ARBA00022837"/>
    </source>
</evidence>
<dbReference type="CDD" id="cd00051">
    <property type="entry name" value="EFh"/>
    <property type="match status" value="1"/>
</dbReference>
<dbReference type="InterPro" id="IPR011992">
    <property type="entry name" value="EF-hand-dom_pair"/>
</dbReference>
<dbReference type="PROSITE" id="PS50222">
    <property type="entry name" value="EF_HAND_2"/>
    <property type="match status" value="2"/>
</dbReference>
<feature type="domain" description="EF-hand" evidence="6">
    <location>
        <begin position="347"/>
        <end position="382"/>
    </location>
</feature>
<proteinExistence type="predicted"/>
<dbReference type="SUPFAM" id="SSF47473">
    <property type="entry name" value="EF-hand"/>
    <property type="match status" value="1"/>
</dbReference>
<keyword evidence="4" id="KW-0460">Magnesium</keyword>
<evidence type="ECO:0000256" key="1">
    <source>
        <dbReference type="ARBA" id="ARBA00022723"/>
    </source>
</evidence>
<evidence type="ECO:0000313" key="7">
    <source>
        <dbReference type="EMBL" id="CAD7573802.1"/>
    </source>
</evidence>
<dbReference type="GO" id="GO:0000287">
    <property type="term" value="F:magnesium ion binding"/>
    <property type="evidence" value="ECO:0007669"/>
    <property type="project" value="TreeGrafter"/>
</dbReference>
<gene>
    <name evidence="7" type="ORF">TCMB3V08_LOCUS6427</name>
</gene>